<dbReference type="InterPro" id="IPR008979">
    <property type="entry name" value="Galactose-bd-like_sf"/>
</dbReference>
<dbReference type="Gene3D" id="2.60.40.4070">
    <property type="match status" value="1"/>
</dbReference>
<feature type="chain" id="PRO_5040776975" evidence="2">
    <location>
        <begin position="29"/>
        <end position="805"/>
    </location>
</feature>
<keyword evidence="2" id="KW-0732">Signal</keyword>
<name>A0A9X2L5X9_9BACT</name>
<organism evidence="5 6">
    <name type="scientific">Gracilimonas sediminicola</name>
    <dbReference type="NCBI Taxonomy" id="2952158"/>
    <lineage>
        <taxon>Bacteria</taxon>
        <taxon>Pseudomonadati</taxon>
        <taxon>Balneolota</taxon>
        <taxon>Balneolia</taxon>
        <taxon>Balneolales</taxon>
        <taxon>Balneolaceae</taxon>
        <taxon>Gracilimonas</taxon>
    </lineage>
</organism>
<dbReference type="RefSeq" id="WP_255135883.1">
    <property type="nucleotide sequence ID" value="NZ_JANDBC010000003.1"/>
</dbReference>
<dbReference type="InterPro" id="IPR003305">
    <property type="entry name" value="CenC_carb-bd"/>
</dbReference>
<evidence type="ECO:0000256" key="1">
    <source>
        <dbReference type="ARBA" id="ARBA00022801"/>
    </source>
</evidence>
<dbReference type="InterPro" id="IPR026444">
    <property type="entry name" value="Secre_tail"/>
</dbReference>
<evidence type="ECO:0000259" key="3">
    <source>
        <dbReference type="Pfam" id="PF02018"/>
    </source>
</evidence>
<dbReference type="AlphaFoldDB" id="A0A9X2L5X9"/>
<feature type="domain" description="Secretion system C-terminal sorting" evidence="4">
    <location>
        <begin position="725"/>
        <end position="801"/>
    </location>
</feature>
<dbReference type="NCBIfam" id="TIGR04183">
    <property type="entry name" value="Por_Secre_tail"/>
    <property type="match status" value="1"/>
</dbReference>
<evidence type="ECO:0000313" key="6">
    <source>
        <dbReference type="Proteomes" id="UP001139125"/>
    </source>
</evidence>
<dbReference type="SUPFAM" id="SSF49785">
    <property type="entry name" value="Galactose-binding domain-like"/>
    <property type="match status" value="2"/>
</dbReference>
<feature type="domain" description="CBM-cenC" evidence="3">
    <location>
        <begin position="36"/>
        <end position="175"/>
    </location>
</feature>
<accession>A0A9X2L5X9</accession>
<dbReference type="Pfam" id="PF02018">
    <property type="entry name" value="CBM_4_9"/>
    <property type="match status" value="1"/>
</dbReference>
<dbReference type="Proteomes" id="UP001139125">
    <property type="component" value="Unassembled WGS sequence"/>
</dbReference>
<keyword evidence="1" id="KW-0378">Hydrolase</keyword>
<keyword evidence="6" id="KW-1185">Reference proteome</keyword>
<evidence type="ECO:0000313" key="5">
    <source>
        <dbReference type="EMBL" id="MCP9292984.1"/>
    </source>
</evidence>
<evidence type="ECO:0000256" key="2">
    <source>
        <dbReference type="SAM" id="SignalP"/>
    </source>
</evidence>
<comment type="caution">
    <text evidence="5">The sequence shown here is derived from an EMBL/GenBank/DDBJ whole genome shotgun (WGS) entry which is preliminary data.</text>
</comment>
<dbReference type="Gene3D" id="2.60.120.260">
    <property type="entry name" value="Galactose-binding domain-like"/>
    <property type="match status" value="2"/>
</dbReference>
<feature type="signal peptide" evidence="2">
    <location>
        <begin position="1"/>
        <end position="28"/>
    </location>
</feature>
<reference evidence="5" key="1">
    <citation type="submission" date="2022-06" db="EMBL/GenBank/DDBJ databases">
        <title>Gracilimonas sp. CAU 1638 isolated from sea sediment.</title>
        <authorList>
            <person name="Kim W."/>
        </authorList>
    </citation>
    <scope>NUCLEOTIDE SEQUENCE</scope>
    <source>
        <strain evidence="5">CAU 1638</strain>
    </source>
</reference>
<sequence>MKKATIKNTSSLFFLMFLSIGFMTNSFAQYTFSGDEVINDGDFAGDSISAVWSTYEADFAAASADFDASTGELAVTNIAADGSQPWHIQFNQILTPEQIAALKAGATYELSFDARTESGASRGLNVYFGQNGGAFANYASPVTLDDQMTTFSQEFEVAQVFDTSDSGMKLGFEMGLATEAVYLDNISLKRMSNNILKDGEMVVGDTLSGNWVTEGSATFSADNGAFKISDIPEGIDSYAVQIRQELDEEQIDSIYAGPYEMSFDAKASTEAKTIQVFFGNNGTDGDWTNFAPRVDLTNEMTNYVLNVDATQNWANMKVGFEVAFDTASVWFDNVILKRVTEIAPPAPTLTLSEADGIVTISVGEVEGAATYDVFFADSAFTEMEGGSFIGTIDPDSGLTLEHTTVAPHPSVAYDFTAHYGVVAKTEKGTAGELAAGSIETGMTSAESYALELSQDAVNAVVTAFSNEEIPEASTLASFFPENYVPFTIDNESGVPVIGSSVPSEDLSSKFWIGFETQNNQMIIYAEVMDDSVVYATEADGSGGAWNYDSWEMGIGNYTPESFIAGPQRSSGMGGAEPDWQLRGGGLVDAAGDGSVRGFIHAYGYTAERIDGEVPNSQTLIEATATGYRTLTVLSTVNMATGDDVAFDFPSGTDVDLYPFQIAMNDNDAAARDIQVAWGSNAVNGDWWQNPWQWQVVAFVGADAVITSNEELGSDNPMKFSLDQNYPNPFNPTTNISFTLPAASKVTLEVFNVLGQKVATLLNNEALTAGTHNQTFDATNLSSGMYFYRINAGTSFTSAKKMMLIK</sequence>
<dbReference type="GO" id="GO:0016798">
    <property type="term" value="F:hydrolase activity, acting on glycosyl bonds"/>
    <property type="evidence" value="ECO:0007669"/>
    <property type="project" value="InterPro"/>
</dbReference>
<proteinExistence type="predicted"/>
<evidence type="ECO:0000259" key="4">
    <source>
        <dbReference type="Pfam" id="PF18962"/>
    </source>
</evidence>
<protein>
    <submittedName>
        <fullName evidence="5">Carbohydrate binding domain-containing protein</fullName>
    </submittedName>
</protein>
<dbReference type="Pfam" id="PF18962">
    <property type="entry name" value="Por_Secre_tail"/>
    <property type="match status" value="1"/>
</dbReference>
<gene>
    <name evidence="5" type="ORF">NM125_15445</name>
</gene>
<dbReference type="EMBL" id="JANDBC010000003">
    <property type="protein sequence ID" value="MCP9292984.1"/>
    <property type="molecule type" value="Genomic_DNA"/>
</dbReference>